<accession>A0AAE4MDI3</accession>
<gene>
    <name evidence="1" type="ORF">McpAg1_11710</name>
</gene>
<organism evidence="1 2">
    <name type="scientific">Methanorbis furvi</name>
    <dbReference type="NCBI Taxonomy" id="3028299"/>
    <lineage>
        <taxon>Archaea</taxon>
        <taxon>Methanobacteriati</taxon>
        <taxon>Methanobacteriota</taxon>
        <taxon>Stenosarchaea group</taxon>
        <taxon>Methanomicrobia</taxon>
        <taxon>Methanomicrobiales</taxon>
        <taxon>Methanocorpusculaceae</taxon>
        <taxon>Methanorbis</taxon>
    </lineage>
</organism>
<keyword evidence="2" id="KW-1185">Reference proteome</keyword>
<name>A0AAE4MDI3_9EURY</name>
<dbReference type="EMBL" id="JAWDKA010000005">
    <property type="protein sequence ID" value="MDV0441957.1"/>
    <property type="molecule type" value="Genomic_DNA"/>
</dbReference>
<reference evidence="1" key="1">
    <citation type="submission" date="2023-06" db="EMBL/GenBank/DDBJ databases">
        <title>Genome sequence of Methancorpusculaceae sp. Ag1.</title>
        <authorList>
            <person name="Protasov E."/>
            <person name="Platt K."/>
            <person name="Poehlein A."/>
            <person name="Daniel R."/>
            <person name="Brune A."/>
        </authorList>
    </citation>
    <scope>NUCLEOTIDE SEQUENCE</scope>
    <source>
        <strain evidence="1">Ag1</strain>
    </source>
</reference>
<dbReference type="AlphaFoldDB" id="A0AAE4MDI3"/>
<comment type="caution">
    <text evidence="1">The sequence shown here is derived from an EMBL/GenBank/DDBJ whole genome shotgun (WGS) entry which is preliminary data.</text>
</comment>
<dbReference type="Gene3D" id="1.20.120.330">
    <property type="entry name" value="Nucleotidyltransferases domain 2"/>
    <property type="match status" value="1"/>
</dbReference>
<evidence type="ECO:0000313" key="1">
    <source>
        <dbReference type="EMBL" id="MDV0441957.1"/>
    </source>
</evidence>
<dbReference type="Proteomes" id="UP001273136">
    <property type="component" value="Unassembled WGS sequence"/>
</dbReference>
<dbReference type="RefSeq" id="WP_338094357.1">
    <property type="nucleotide sequence ID" value="NZ_JAWDKA010000005.1"/>
</dbReference>
<evidence type="ECO:0000313" key="2">
    <source>
        <dbReference type="Proteomes" id="UP001273136"/>
    </source>
</evidence>
<protein>
    <submittedName>
        <fullName evidence="1">Uncharacterized protein</fullName>
    </submittedName>
</protein>
<proteinExistence type="predicted"/>
<sequence>MSDFPKKGEKLFISGGYPTEYSHIAWGDMNMQFYGYIQGYKNAADTLIIHALEKGCPFVLDTCVFPVCFLYRQYIELALKKIYLSNTKDTEEEKRRTLQSCQHDLRKIWSKVKVLIRSDFPDDDKSVLNVVEDYINQFAKVDKNSFAFRYPITKDLTLINDKEKFINLRNLAERMDELESFLSTVSGVMSTHRDFEKEMALYYASEMDGYY</sequence>